<evidence type="ECO:0000313" key="1">
    <source>
        <dbReference type="EMBL" id="KXT03183.1"/>
    </source>
</evidence>
<name>A0A139HL93_9PEZI</name>
<proteinExistence type="predicted"/>
<organism evidence="1 2">
    <name type="scientific">Pseudocercospora eumusae</name>
    <dbReference type="NCBI Taxonomy" id="321146"/>
    <lineage>
        <taxon>Eukaryota</taxon>
        <taxon>Fungi</taxon>
        <taxon>Dikarya</taxon>
        <taxon>Ascomycota</taxon>
        <taxon>Pezizomycotina</taxon>
        <taxon>Dothideomycetes</taxon>
        <taxon>Dothideomycetidae</taxon>
        <taxon>Mycosphaerellales</taxon>
        <taxon>Mycosphaerellaceae</taxon>
        <taxon>Pseudocercospora</taxon>
    </lineage>
</organism>
<accession>A0A139HL93</accession>
<comment type="caution">
    <text evidence="1">The sequence shown here is derived from an EMBL/GenBank/DDBJ whole genome shotgun (WGS) entry which is preliminary data.</text>
</comment>
<dbReference type="AlphaFoldDB" id="A0A139HL93"/>
<dbReference type="EMBL" id="LFZN01000032">
    <property type="protein sequence ID" value="KXT03183.1"/>
    <property type="molecule type" value="Genomic_DNA"/>
</dbReference>
<keyword evidence="2" id="KW-1185">Reference proteome</keyword>
<sequence length="69" mass="7656">MARYFLPASLQSIVIMTRGGLDQYRPVVEALRDNLPSGLAIARITVMWAHKAVWAEVGPGYFIALKLVL</sequence>
<gene>
    <name evidence="1" type="ORF">AC578_4832</name>
</gene>
<protein>
    <submittedName>
        <fullName evidence="1">Uncharacterized protein</fullName>
    </submittedName>
</protein>
<reference evidence="1 2" key="1">
    <citation type="submission" date="2015-07" db="EMBL/GenBank/DDBJ databases">
        <title>Comparative genomics of the Sigatoka disease complex on banana suggests a link between parallel evolutionary changes in Pseudocercospora fijiensis and Pseudocercospora eumusae and increased virulence on the banana host.</title>
        <authorList>
            <person name="Chang T.-C."/>
            <person name="Salvucci A."/>
            <person name="Crous P.W."/>
            <person name="Stergiopoulos I."/>
        </authorList>
    </citation>
    <scope>NUCLEOTIDE SEQUENCE [LARGE SCALE GENOMIC DNA]</scope>
    <source>
        <strain evidence="1 2">CBS 114824</strain>
    </source>
</reference>
<dbReference type="Proteomes" id="UP000070133">
    <property type="component" value="Unassembled WGS sequence"/>
</dbReference>
<evidence type="ECO:0000313" key="2">
    <source>
        <dbReference type="Proteomes" id="UP000070133"/>
    </source>
</evidence>